<dbReference type="STRING" id="1095629.A0A0C9X339"/>
<dbReference type="InterPro" id="IPR027417">
    <property type="entry name" value="P-loop_NTPase"/>
</dbReference>
<keyword evidence="2" id="KW-1185">Reference proteome</keyword>
<protein>
    <recommendedName>
        <fullName evidence="3">G domain-containing protein</fullName>
    </recommendedName>
</protein>
<reference evidence="2" key="2">
    <citation type="submission" date="2015-01" db="EMBL/GenBank/DDBJ databases">
        <title>Evolutionary Origins and Diversification of the Mycorrhizal Mutualists.</title>
        <authorList>
            <consortium name="DOE Joint Genome Institute"/>
            <consortium name="Mycorrhizal Genomics Consortium"/>
            <person name="Kohler A."/>
            <person name="Kuo A."/>
            <person name="Nagy L.G."/>
            <person name="Floudas D."/>
            <person name="Copeland A."/>
            <person name="Barry K.W."/>
            <person name="Cichocki N."/>
            <person name="Veneault-Fourrey C."/>
            <person name="LaButti K."/>
            <person name="Lindquist E.A."/>
            <person name="Lipzen A."/>
            <person name="Lundell T."/>
            <person name="Morin E."/>
            <person name="Murat C."/>
            <person name="Riley R."/>
            <person name="Ohm R."/>
            <person name="Sun H."/>
            <person name="Tunlid A."/>
            <person name="Henrissat B."/>
            <person name="Grigoriev I.V."/>
            <person name="Hibbett D.S."/>
            <person name="Martin F."/>
        </authorList>
    </citation>
    <scope>NUCLEOTIDE SEQUENCE [LARGE SCALE GENOMIC DNA]</scope>
    <source>
        <strain evidence="2">LaAM-08-1</strain>
    </source>
</reference>
<proteinExistence type="predicted"/>
<dbReference type="CDD" id="cd00882">
    <property type="entry name" value="Ras_like_GTPase"/>
    <property type="match status" value="1"/>
</dbReference>
<dbReference type="Proteomes" id="UP000054477">
    <property type="component" value="Unassembled WGS sequence"/>
</dbReference>
<accession>A0A0C9X339</accession>
<organism evidence="1 2">
    <name type="scientific">Laccaria amethystina LaAM-08-1</name>
    <dbReference type="NCBI Taxonomy" id="1095629"/>
    <lineage>
        <taxon>Eukaryota</taxon>
        <taxon>Fungi</taxon>
        <taxon>Dikarya</taxon>
        <taxon>Basidiomycota</taxon>
        <taxon>Agaricomycotina</taxon>
        <taxon>Agaricomycetes</taxon>
        <taxon>Agaricomycetidae</taxon>
        <taxon>Agaricales</taxon>
        <taxon>Agaricineae</taxon>
        <taxon>Hydnangiaceae</taxon>
        <taxon>Laccaria</taxon>
    </lineage>
</organism>
<gene>
    <name evidence="1" type="ORF">K443DRAFT_320956</name>
</gene>
<dbReference type="OrthoDB" id="59699at2759"/>
<dbReference type="EMBL" id="KN838746">
    <property type="protein sequence ID" value="KIJ95683.1"/>
    <property type="molecule type" value="Genomic_DNA"/>
</dbReference>
<dbReference type="Gene3D" id="3.40.50.300">
    <property type="entry name" value="P-loop containing nucleotide triphosphate hydrolases"/>
    <property type="match status" value="1"/>
</dbReference>
<evidence type="ECO:0008006" key="3">
    <source>
        <dbReference type="Google" id="ProtNLM"/>
    </source>
</evidence>
<evidence type="ECO:0000313" key="1">
    <source>
        <dbReference type="EMBL" id="KIJ95683.1"/>
    </source>
</evidence>
<evidence type="ECO:0000313" key="2">
    <source>
        <dbReference type="Proteomes" id="UP000054477"/>
    </source>
</evidence>
<reference evidence="1 2" key="1">
    <citation type="submission" date="2014-04" db="EMBL/GenBank/DDBJ databases">
        <authorList>
            <consortium name="DOE Joint Genome Institute"/>
            <person name="Kuo A."/>
            <person name="Kohler A."/>
            <person name="Nagy L.G."/>
            <person name="Floudas D."/>
            <person name="Copeland A."/>
            <person name="Barry K.W."/>
            <person name="Cichocki N."/>
            <person name="Veneault-Fourrey C."/>
            <person name="LaButti K."/>
            <person name="Lindquist E.A."/>
            <person name="Lipzen A."/>
            <person name="Lundell T."/>
            <person name="Morin E."/>
            <person name="Murat C."/>
            <person name="Sun H."/>
            <person name="Tunlid A."/>
            <person name="Henrissat B."/>
            <person name="Grigoriev I.V."/>
            <person name="Hibbett D.S."/>
            <person name="Martin F."/>
            <person name="Nordberg H.P."/>
            <person name="Cantor M.N."/>
            <person name="Hua S.X."/>
        </authorList>
    </citation>
    <scope>NUCLEOTIDE SEQUENCE [LARGE SCALE GENOMIC DNA]</scope>
    <source>
        <strain evidence="1 2">LaAM-08-1</strain>
    </source>
</reference>
<name>A0A0C9X339_9AGAR</name>
<dbReference type="SUPFAM" id="SSF52540">
    <property type="entry name" value="P-loop containing nucleoside triphosphate hydrolases"/>
    <property type="match status" value="1"/>
</dbReference>
<sequence length="313" mass="36227">MSRSNTEFQGAEDIGRQRRRAKHIRWRAGRFRVLIIGRANAGKTTILQRVCNTTEQPKIFNAKGHEIDLSELNPNAQRGEHDIENEMIFKSNTAFVFHDSRGFEAGRTSELDKVKDFLEKRSTNTNIRDHLHVIWYCIPINDEARPITRAEVNFFAECGTGRVPVIVLFTKADMLDAHTIKHLVNAGMNIEDAAMKAPEESVARFEKNFGQQLYEKKYPPKGHVYFRDMQNPTSDCSELLKKTAATLSDDTILQLFLTVQKNNLSLSIEQAITRFKFPDWKLFKRKREWREMVEKILQYFPHMDVSQQPAGLN</sequence>
<dbReference type="AlphaFoldDB" id="A0A0C9X339"/>
<dbReference type="HOGENOM" id="CLU_023805_1_0_1"/>